<gene>
    <name evidence="1" type="ORF">CYLTODRAFT_489309</name>
</gene>
<name>A0A0D7BER3_9AGAR</name>
<dbReference type="EMBL" id="KN880492">
    <property type="protein sequence ID" value="KIY68993.1"/>
    <property type="molecule type" value="Genomic_DNA"/>
</dbReference>
<keyword evidence="2" id="KW-1185">Reference proteome</keyword>
<evidence type="ECO:0000313" key="1">
    <source>
        <dbReference type="EMBL" id="KIY68993.1"/>
    </source>
</evidence>
<proteinExistence type="predicted"/>
<sequence length="155" mass="16786">MPVDASNPLSDHLPSPNINLERGHLVFCHDARLELRPLSPLVLPALASEDDIDDMPGLISVPAIPSNLSHESKTSSVSDTATIVAEPTVSSNSDGELVEHIWAAINIDLIQHRLWQEEVNNEVSKMPLPPAKFRPSLLMFQCCGALGALLGSLRL</sequence>
<organism evidence="1 2">
    <name type="scientific">Cylindrobasidium torrendii FP15055 ss-10</name>
    <dbReference type="NCBI Taxonomy" id="1314674"/>
    <lineage>
        <taxon>Eukaryota</taxon>
        <taxon>Fungi</taxon>
        <taxon>Dikarya</taxon>
        <taxon>Basidiomycota</taxon>
        <taxon>Agaricomycotina</taxon>
        <taxon>Agaricomycetes</taxon>
        <taxon>Agaricomycetidae</taxon>
        <taxon>Agaricales</taxon>
        <taxon>Marasmiineae</taxon>
        <taxon>Physalacriaceae</taxon>
        <taxon>Cylindrobasidium</taxon>
    </lineage>
</organism>
<dbReference type="AlphaFoldDB" id="A0A0D7BER3"/>
<evidence type="ECO:0000313" key="2">
    <source>
        <dbReference type="Proteomes" id="UP000054007"/>
    </source>
</evidence>
<feature type="non-terminal residue" evidence="1">
    <location>
        <position position="1"/>
    </location>
</feature>
<protein>
    <submittedName>
        <fullName evidence="1">Uncharacterized protein</fullName>
    </submittedName>
</protein>
<accession>A0A0D7BER3</accession>
<dbReference type="Proteomes" id="UP000054007">
    <property type="component" value="Unassembled WGS sequence"/>
</dbReference>
<reference evidence="1 2" key="1">
    <citation type="journal article" date="2015" name="Fungal Genet. Biol.">
        <title>Evolution of novel wood decay mechanisms in Agaricales revealed by the genome sequences of Fistulina hepatica and Cylindrobasidium torrendii.</title>
        <authorList>
            <person name="Floudas D."/>
            <person name="Held B.W."/>
            <person name="Riley R."/>
            <person name="Nagy L.G."/>
            <person name="Koehler G."/>
            <person name="Ransdell A.S."/>
            <person name="Younus H."/>
            <person name="Chow J."/>
            <person name="Chiniquy J."/>
            <person name="Lipzen A."/>
            <person name="Tritt A."/>
            <person name="Sun H."/>
            <person name="Haridas S."/>
            <person name="LaButti K."/>
            <person name="Ohm R.A."/>
            <person name="Kues U."/>
            <person name="Blanchette R.A."/>
            <person name="Grigoriev I.V."/>
            <person name="Minto R.E."/>
            <person name="Hibbett D.S."/>
        </authorList>
    </citation>
    <scope>NUCLEOTIDE SEQUENCE [LARGE SCALE GENOMIC DNA]</scope>
    <source>
        <strain evidence="1 2">FP15055 ss-10</strain>
    </source>
</reference>